<dbReference type="CDD" id="cd07012">
    <property type="entry name" value="PBP2_Bug_TTT"/>
    <property type="match status" value="1"/>
</dbReference>
<dbReference type="EMBL" id="JAEQNA010000005">
    <property type="protein sequence ID" value="MBL0421475.1"/>
    <property type="molecule type" value="Genomic_DNA"/>
</dbReference>
<proteinExistence type="inferred from homology"/>
<comment type="similarity">
    <text evidence="1">Belongs to the UPF0065 (bug) family.</text>
</comment>
<dbReference type="AlphaFoldDB" id="A0A937D484"/>
<protein>
    <submittedName>
        <fullName evidence="3">Tripartite tricarboxylate transporter substrate binding protein</fullName>
    </submittedName>
</protein>
<evidence type="ECO:0000256" key="2">
    <source>
        <dbReference type="SAM" id="SignalP"/>
    </source>
</evidence>
<dbReference type="InterPro" id="IPR005064">
    <property type="entry name" value="BUG"/>
</dbReference>
<keyword evidence="2" id="KW-0732">Signal</keyword>
<dbReference type="InterPro" id="IPR042100">
    <property type="entry name" value="Bug_dom1"/>
</dbReference>
<dbReference type="PANTHER" id="PTHR42928">
    <property type="entry name" value="TRICARBOXYLATE-BINDING PROTEIN"/>
    <property type="match status" value="1"/>
</dbReference>
<dbReference type="SUPFAM" id="SSF53850">
    <property type="entry name" value="Periplasmic binding protein-like II"/>
    <property type="match status" value="1"/>
</dbReference>
<dbReference type="Proteomes" id="UP000613011">
    <property type="component" value="Unassembled WGS sequence"/>
</dbReference>
<evidence type="ECO:0000313" key="4">
    <source>
        <dbReference type="Proteomes" id="UP000613011"/>
    </source>
</evidence>
<evidence type="ECO:0000256" key="1">
    <source>
        <dbReference type="ARBA" id="ARBA00006987"/>
    </source>
</evidence>
<name>A0A937D484_9BURK</name>
<organism evidence="3 4">
    <name type="scientific">Ramlibacter aurantiacus</name>
    <dbReference type="NCBI Taxonomy" id="2801330"/>
    <lineage>
        <taxon>Bacteria</taxon>
        <taxon>Pseudomonadati</taxon>
        <taxon>Pseudomonadota</taxon>
        <taxon>Betaproteobacteria</taxon>
        <taxon>Burkholderiales</taxon>
        <taxon>Comamonadaceae</taxon>
        <taxon>Ramlibacter</taxon>
    </lineage>
</organism>
<sequence length="323" mass="34521">MTLLPRLLLAIAALCAATTGIAQTFPNKPIRLVVPFPPGGPMDNLGRAIGEKLGGALGQPVIVENKPGANTIIAADFVSKAAPDGHTLLIATDATYSINPLLYNRLPYNPQTDLAPIVAVAHLPEYLMVRSDLPASNLQEFIAYAKANPGKVSYGSFGIGSNAHLAGEAFKVATGVNLTHVPYKGAAEVIPAIISGQIDAVFTSPNQGIPFIRQGKLKALGTTAPKRMEQLPDVPTFEEQGVKNLETNVWFGLFAPGKTPAPVLQTLADHIDKIVSDPAFRSQRLTPFALEPAPTGRPYFQQVLKADVERYTRYVRAANVKLD</sequence>
<dbReference type="Pfam" id="PF03401">
    <property type="entry name" value="TctC"/>
    <property type="match status" value="1"/>
</dbReference>
<gene>
    <name evidence="3" type="ORF">JI739_14045</name>
</gene>
<accession>A0A937D484</accession>
<evidence type="ECO:0000313" key="3">
    <source>
        <dbReference type="EMBL" id="MBL0421475.1"/>
    </source>
</evidence>
<keyword evidence="4" id="KW-1185">Reference proteome</keyword>
<feature type="chain" id="PRO_5037254956" evidence="2">
    <location>
        <begin position="23"/>
        <end position="323"/>
    </location>
</feature>
<comment type="caution">
    <text evidence="3">The sequence shown here is derived from an EMBL/GenBank/DDBJ whole genome shotgun (WGS) entry which is preliminary data.</text>
</comment>
<feature type="signal peptide" evidence="2">
    <location>
        <begin position="1"/>
        <end position="22"/>
    </location>
</feature>
<dbReference type="PANTHER" id="PTHR42928:SF5">
    <property type="entry name" value="BLR1237 PROTEIN"/>
    <property type="match status" value="1"/>
</dbReference>
<dbReference type="Gene3D" id="3.40.190.10">
    <property type="entry name" value="Periplasmic binding protein-like II"/>
    <property type="match status" value="1"/>
</dbReference>
<dbReference type="Gene3D" id="3.40.190.150">
    <property type="entry name" value="Bordetella uptake gene, domain 1"/>
    <property type="match status" value="1"/>
</dbReference>
<dbReference type="RefSeq" id="WP_201684556.1">
    <property type="nucleotide sequence ID" value="NZ_JAEQNA010000005.1"/>
</dbReference>
<reference evidence="3" key="1">
    <citation type="submission" date="2021-01" db="EMBL/GenBank/DDBJ databases">
        <title>Ramlibacter sp. strain AW1 16S ribosomal RNA gene Genome sequencing and assembly.</title>
        <authorList>
            <person name="Kang M."/>
        </authorList>
    </citation>
    <scope>NUCLEOTIDE SEQUENCE</scope>
    <source>
        <strain evidence="3">AW1</strain>
    </source>
</reference>
<dbReference type="PIRSF" id="PIRSF017082">
    <property type="entry name" value="YflP"/>
    <property type="match status" value="1"/>
</dbReference>